<evidence type="ECO:0000313" key="2">
    <source>
        <dbReference type="EMBL" id="SDZ95168.1"/>
    </source>
</evidence>
<feature type="transmembrane region" description="Helical" evidence="1">
    <location>
        <begin position="31"/>
        <end position="50"/>
    </location>
</feature>
<keyword evidence="1" id="KW-1133">Transmembrane helix</keyword>
<gene>
    <name evidence="2" type="ORF">SAMN04488065_1393</name>
</gene>
<sequence length="59" mass="6583">MALLQTETKIVLGCMFLGLTSWYLARQVTQNSLVSFATLLGIGVILPTLINEWRRRSAS</sequence>
<dbReference type="OrthoDB" id="300628at2157"/>
<dbReference type="InterPro" id="IPR058293">
    <property type="entry name" value="DUF7987"/>
</dbReference>
<organism evidence="2 3">
    <name type="scientific">Haloplanus vescus</name>
    <dbReference type="NCBI Taxonomy" id="555874"/>
    <lineage>
        <taxon>Archaea</taxon>
        <taxon>Methanobacteriati</taxon>
        <taxon>Methanobacteriota</taxon>
        <taxon>Stenosarchaea group</taxon>
        <taxon>Halobacteria</taxon>
        <taxon>Halobacteriales</taxon>
        <taxon>Haloferacaceae</taxon>
        <taxon>Haloplanus</taxon>
    </lineage>
</organism>
<dbReference type="EMBL" id="FNQT01000001">
    <property type="protein sequence ID" value="SDZ95168.1"/>
    <property type="molecule type" value="Genomic_DNA"/>
</dbReference>
<dbReference type="STRING" id="555874.SAMN04488065_1393"/>
<keyword evidence="1" id="KW-0812">Transmembrane</keyword>
<dbReference type="Proteomes" id="UP000236755">
    <property type="component" value="Unassembled WGS sequence"/>
</dbReference>
<proteinExistence type="predicted"/>
<dbReference type="Pfam" id="PF25949">
    <property type="entry name" value="DUF7987"/>
    <property type="match status" value="1"/>
</dbReference>
<name>A0A1H3X9B6_9EURY</name>
<reference evidence="2 3" key="1">
    <citation type="submission" date="2016-10" db="EMBL/GenBank/DDBJ databases">
        <authorList>
            <person name="de Groot N.N."/>
        </authorList>
    </citation>
    <scope>NUCLEOTIDE SEQUENCE [LARGE SCALE GENOMIC DNA]</scope>
    <source>
        <strain evidence="2 3">CGMCC 1.8712</strain>
    </source>
</reference>
<keyword evidence="3" id="KW-1185">Reference proteome</keyword>
<protein>
    <submittedName>
        <fullName evidence="2">Uncharacterized protein</fullName>
    </submittedName>
</protein>
<dbReference type="AlphaFoldDB" id="A0A1H3X9B6"/>
<accession>A0A1H3X9B6</accession>
<dbReference type="RefSeq" id="WP_092633221.1">
    <property type="nucleotide sequence ID" value="NZ_FNQT01000001.1"/>
</dbReference>
<evidence type="ECO:0000313" key="3">
    <source>
        <dbReference type="Proteomes" id="UP000236755"/>
    </source>
</evidence>
<keyword evidence="1" id="KW-0472">Membrane</keyword>
<evidence type="ECO:0000256" key="1">
    <source>
        <dbReference type="SAM" id="Phobius"/>
    </source>
</evidence>